<protein>
    <recommendedName>
        <fullName evidence="9">Phosphoheptose isomerase</fullName>
        <ecNumber evidence="9">5.3.1.28</ecNumber>
    </recommendedName>
    <alternativeName>
        <fullName evidence="9">Sedoheptulose 7-phosphate isomerase</fullName>
    </alternativeName>
</protein>
<feature type="binding site" evidence="9">
    <location>
        <position position="181"/>
    </location>
    <ligand>
        <name>Zn(2+)</name>
        <dbReference type="ChEBI" id="CHEBI:29105"/>
    </ligand>
</feature>
<dbReference type="RefSeq" id="WP_092159776.1">
    <property type="nucleotide sequence ID" value="NZ_FNGA01000002.1"/>
</dbReference>
<feature type="binding site" evidence="9">
    <location>
        <position position="173"/>
    </location>
    <ligand>
        <name>Zn(2+)</name>
        <dbReference type="ChEBI" id="CHEBI:29105"/>
    </ligand>
</feature>
<keyword evidence="8 9" id="KW-0119">Carbohydrate metabolism</keyword>
<comment type="pathway">
    <text evidence="9">Carbohydrate biosynthesis; D-glycero-D-manno-heptose 7-phosphate biosynthesis; D-glycero-alpha-D-manno-heptose 7-phosphate and D-glycero-beta-D-manno-heptose 7-phosphate from sedoheptulose 7-phosphate: step 1/1.</text>
</comment>
<feature type="binding site" evidence="9">
    <location>
        <position position="126"/>
    </location>
    <ligand>
        <name>substrate</name>
    </ligand>
</feature>
<keyword evidence="7 9" id="KW-0413">Isomerase</keyword>
<dbReference type="PANTHER" id="PTHR30390">
    <property type="entry name" value="SEDOHEPTULOSE 7-PHOSPHATE ISOMERASE / DNAA INITIATOR-ASSOCIATING FACTOR FOR REPLICATION INITIATION"/>
    <property type="match status" value="1"/>
</dbReference>
<dbReference type="GO" id="GO:0097367">
    <property type="term" value="F:carbohydrate derivative binding"/>
    <property type="evidence" value="ECO:0007669"/>
    <property type="project" value="InterPro"/>
</dbReference>
<feature type="binding site" evidence="9">
    <location>
        <begin position="121"/>
        <end position="123"/>
    </location>
    <ligand>
        <name>substrate</name>
    </ligand>
</feature>
<dbReference type="GO" id="GO:0005975">
    <property type="term" value="P:carbohydrate metabolic process"/>
    <property type="evidence" value="ECO:0007669"/>
    <property type="project" value="UniProtKB-UniRule"/>
</dbReference>
<dbReference type="InterPro" id="IPR050099">
    <property type="entry name" value="SIS_GmhA/DiaA_subfam"/>
</dbReference>
<dbReference type="GO" id="GO:0008270">
    <property type="term" value="F:zinc ion binding"/>
    <property type="evidence" value="ECO:0007669"/>
    <property type="project" value="UniProtKB-UniRule"/>
</dbReference>
<dbReference type="CDD" id="cd05006">
    <property type="entry name" value="SIS_GmhA"/>
    <property type="match status" value="1"/>
</dbReference>
<dbReference type="SUPFAM" id="SSF53697">
    <property type="entry name" value="SIS domain"/>
    <property type="match status" value="1"/>
</dbReference>
<feature type="binding site" evidence="9">
    <location>
        <begin position="95"/>
        <end position="96"/>
    </location>
    <ligand>
        <name>substrate</name>
    </ligand>
</feature>
<comment type="miscellaneous">
    <text evidence="9">The reaction produces a racemic mixture of D-glycero-alpha-D-manno-heptose 7-phosphate and D-glycero-beta-D-manno-heptose 7-phosphate.</text>
</comment>
<evidence type="ECO:0000256" key="3">
    <source>
        <dbReference type="ARBA" id="ARBA00009894"/>
    </source>
</evidence>
<keyword evidence="5 9" id="KW-0479">Metal-binding</keyword>
<dbReference type="GO" id="GO:0008968">
    <property type="term" value="F:D-sedoheptulose 7-phosphate isomerase activity"/>
    <property type="evidence" value="ECO:0007669"/>
    <property type="project" value="UniProtKB-UniRule"/>
</dbReference>
<dbReference type="InterPro" id="IPR035461">
    <property type="entry name" value="GmhA/DiaA"/>
</dbReference>
<dbReference type="AlphaFoldDB" id="A0A1G9FFP1"/>
<keyword evidence="6 9" id="KW-0862">Zinc</keyword>
<dbReference type="GO" id="GO:2001061">
    <property type="term" value="P:D-glycero-D-manno-heptose 7-phosphate biosynthetic process"/>
    <property type="evidence" value="ECO:0007669"/>
    <property type="project" value="UniProtKB-UniPathway"/>
</dbReference>
<dbReference type="InterPro" id="IPR001347">
    <property type="entry name" value="SIS_dom"/>
</dbReference>
<dbReference type="InterPro" id="IPR004515">
    <property type="entry name" value="Phosphoheptose_Isoase"/>
</dbReference>
<feature type="binding site" evidence="9">
    <location>
        <position position="173"/>
    </location>
    <ligand>
        <name>substrate</name>
    </ligand>
</feature>
<dbReference type="UniPathway" id="UPA00041">
    <property type="reaction ID" value="UER00436"/>
</dbReference>
<comment type="similarity">
    <text evidence="3 9">Belongs to the SIS family. GmhA subfamily.</text>
</comment>
<feature type="domain" description="SIS" evidence="10">
    <location>
        <begin position="38"/>
        <end position="200"/>
    </location>
</feature>
<feature type="binding site" evidence="9">
    <location>
        <position position="66"/>
    </location>
    <ligand>
        <name>substrate</name>
    </ligand>
</feature>
<feature type="binding site" evidence="9">
    <location>
        <position position="62"/>
    </location>
    <ligand>
        <name>Zn(2+)</name>
        <dbReference type="ChEBI" id="CHEBI:29105"/>
    </ligand>
</feature>
<name>A0A1G9FFP1_9BACT</name>
<dbReference type="Gene3D" id="3.40.50.10490">
    <property type="entry name" value="Glucose-6-phosphate isomerase like protein, domain 1"/>
    <property type="match status" value="1"/>
</dbReference>
<evidence type="ECO:0000256" key="4">
    <source>
        <dbReference type="ARBA" id="ARBA00022490"/>
    </source>
</evidence>
<evidence type="ECO:0000256" key="8">
    <source>
        <dbReference type="ARBA" id="ARBA00023277"/>
    </source>
</evidence>
<sequence length="205" mass="22064">MSHTALQKVLDHARSGLEVREAFFEQDSQLVVEISRAMAVRLAQGSKILFCGNGGSAADCQHLAAELVNRFKLERPPLPGLALTTDSSILTSIGNDYSFDMIFEKQVAALGAPGDVLVGISTSGTSPNVIKALKEAKRKQMVTIGMTGLSSGEMLPICDHIISVPSKDTAIVQEVHIAVGHLFCELIDHFLFEAVSELEPYLLSD</sequence>
<dbReference type="HAMAP" id="MF_00067">
    <property type="entry name" value="GmhA"/>
    <property type="match status" value="1"/>
</dbReference>
<evidence type="ECO:0000256" key="9">
    <source>
        <dbReference type="HAMAP-Rule" id="MF_00067"/>
    </source>
</evidence>
<comment type="cofactor">
    <cofactor evidence="9">
        <name>Zn(2+)</name>
        <dbReference type="ChEBI" id="CHEBI:29105"/>
    </cofactor>
    <text evidence="9">Binds 1 zinc ion per subunit.</text>
</comment>
<dbReference type="EC" id="5.3.1.28" evidence="9"/>
<dbReference type="GO" id="GO:0005737">
    <property type="term" value="C:cytoplasm"/>
    <property type="evidence" value="ECO:0007669"/>
    <property type="project" value="UniProtKB-SubCell"/>
</dbReference>
<feature type="binding site" evidence="9">
    <location>
        <position position="66"/>
    </location>
    <ligand>
        <name>Zn(2+)</name>
        <dbReference type="ChEBI" id="CHEBI:29105"/>
    </ligand>
</feature>
<evidence type="ECO:0000256" key="1">
    <source>
        <dbReference type="ARBA" id="ARBA00000348"/>
    </source>
</evidence>
<evidence type="ECO:0000256" key="6">
    <source>
        <dbReference type="ARBA" id="ARBA00022833"/>
    </source>
</evidence>
<accession>A0A1G9FFP1</accession>
<proteinExistence type="inferred from homology"/>
<evidence type="ECO:0000256" key="7">
    <source>
        <dbReference type="ARBA" id="ARBA00023235"/>
    </source>
</evidence>
<evidence type="ECO:0000256" key="2">
    <source>
        <dbReference type="ARBA" id="ARBA00004496"/>
    </source>
</evidence>
<dbReference type="OrthoDB" id="9810929at2"/>
<comment type="subcellular location">
    <subcellularLocation>
        <location evidence="2 9">Cytoplasm</location>
    </subcellularLocation>
</comment>
<keyword evidence="12" id="KW-1185">Reference proteome</keyword>
<comment type="catalytic activity">
    <reaction evidence="1 9">
        <text>2 D-sedoheptulose 7-phosphate = D-glycero-alpha-D-manno-heptose 7-phosphate + D-glycero-beta-D-manno-heptose 7-phosphate</text>
        <dbReference type="Rhea" id="RHEA:27489"/>
        <dbReference type="ChEBI" id="CHEBI:57483"/>
        <dbReference type="ChEBI" id="CHEBI:60203"/>
        <dbReference type="ChEBI" id="CHEBI:60204"/>
        <dbReference type="EC" id="5.3.1.28"/>
    </reaction>
</comment>
<evidence type="ECO:0000313" key="12">
    <source>
        <dbReference type="Proteomes" id="UP000199053"/>
    </source>
</evidence>
<dbReference type="STRING" id="246191.SAMN05660337_1521"/>
<evidence type="ECO:0000256" key="5">
    <source>
        <dbReference type="ARBA" id="ARBA00022723"/>
    </source>
</evidence>
<keyword evidence="4 9" id="KW-0963">Cytoplasm</keyword>
<organism evidence="11 12">
    <name type="scientific">Maridesulfovibrio ferrireducens</name>
    <dbReference type="NCBI Taxonomy" id="246191"/>
    <lineage>
        <taxon>Bacteria</taxon>
        <taxon>Pseudomonadati</taxon>
        <taxon>Thermodesulfobacteriota</taxon>
        <taxon>Desulfovibrionia</taxon>
        <taxon>Desulfovibrionales</taxon>
        <taxon>Desulfovibrionaceae</taxon>
        <taxon>Maridesulfovibrio</taxon>
    </lineage>
</organism>
<dbReference type="Proteomes" id="UP000199053">
    <property type="component" value="Unassembled WGS sequence"/>
</dbReference>
<reference evidence="12" key="1">
    <citation type="submission" date="2016-10" db="EMBL/GenBank/DDBJ databases">
        <authorList>
            <person name="Varghese N."/>
            <person name="Submissions S."/>
        </authorList>
    </citation>
    <scope>NUCLEOTIDE SEQUENCE [LARGE SCALE GENOMIC DNA]</scope>
    <source>
        <strain evidence="12">DSM 16995</strain>
    </source>
</reference>
<dbReference type="PANTHER" id="PTHR30390:SF6">
    <property type="entry name" value="DNAA INITIATOR-ASSOCIATING PROTEIN DIAA"/>
    <property type="match status" value="1"/>
</dbReference>
<evidence type="ECO:0000313" key="11">
    <source>
        <dbReference type="EMBL" id="SDK87180.1"/>
    </source>
</evidence>
<feature type="binding site" evidence="9">
    <location>
        <begin position="53"/>
        <end position="55"/>
    </location>
    <ligand>
        <name>substrate</name>
    </ligand>
</feature>
<evidence type="ECO:0000259" key="10">
    <source>
        <dbReference type="PROSITE" id="PS51464"/>
    </source>
</evidence>
<dbReference type="Pfam" id="PF13580">
    <property type="entry name" value="SIS_2"/>
    <property type="match status" value="1"/>
</dbReference>
<dbReference type="InterPro" id="IPR046348">
    <property type="entry name" value="SIS_dom_sf"/>
</dbReference>
<dbReference type="PROSITE" id="PS51464">
    <property type="entry name" value="SIS"/>
    <property type="match status" value="1"/>
</dbReference>
<gene>
    <name evidence="9" type="primary">gmhA</name>
    <name evidence="11" type="ORF">SAMN05660337_1521</name>
</gene>
<comment type="function">
    <text evidence="9">Catalyzes the isomerization of sedoheptulose 7-phosphate in D-glycero-D-manno-heptose 7-phosphate.</text>
</comment>
<dbReference type="EMBL" id="FNGA01000002">
    <property type="protein sequence ID" value="SDK87180.1"/>
    <property type="molecule type" value="Genomic_DNA"/>
</dbReference>